<protein>
    <recommendedName>
        <fullName evidence="3">Excreted virulence factor EspC (Type VII ESX diderm)</fullName>
    </recommendedName>
</protein>
<sequence>MSEPTTLASAEGPTPVEQLSAITRRGNATWNQAREQWTGQVKELGAEARTRAGYARENPEQVLDAVFDLVIRLIDQQREFTRGLLRATAQIRRSAAAGIQDSAKAVDLEAHHATSSARRRAS</sequence>
<evidence type="ECO:0008006" key="3">
    <source>
        <dbReference type="Google" id="ProtNLM"/>
    </source>
</evidence>
<gene>
    <name evidence="1" type="ORF">LQ327_09715</name>
</gene>
<reference evidence="1 2" key="1">
    <citation type="submission" date="2021-11" db="EMBL/GenBank/DDBJ databases">
        <title>Draft genome sequence of Actinomycetospora sp. SF1 isolated from the rhizosphere soil.</title>
        <authorList>
            <person name="Duangmal K."/>
            <person name="Chantavorakit T."/>
        </authorList>
    </citation>
    <scope>NUCLEOTIDE SEQUENCE [LARGE SCALE GENOMIC DNA]</scope>
    <source>
        <strain evidence="1 2">TBRC 5722</strain>
    </source>
</reference>
<dbReference type="EMBL" id="JAJNDB010000001">
    <property type="protein sequence ID" value="MCD2193656.1"/>
    <property type="molecule type" value="Genomic_DNA"/>
</dbReference>
<evidence type="ECO:0000313" key="1">
    <source>
        <dbReference type="EMBL" id="MCD2193656.1"/>
    </source>
</evidence>
<name>A0ABS8P5Z7_9PSEU</name>
<accession>A0ABS8P5Z7</accession>
<dbReference type="RefSeq" id="WP_230731998.1">
    <property type="nucleotide sequence ID" value="NZ_JAJNDB010000001.1"/>
</dbReference>
<organism evidence="1 2">
    <name type="scientific">Actinomycetospora endophytica</name>
    <dbReference type="NCBI Taxonomy" id="2291215"/>
    <lineage>
        <taxon>Bacteria</taxon>
        <taxon>Bacillati</taxon>
        <taxon>Actinomycetota</taxon>
        <taxon>Actinomycetes</taxon>
        <taxon>Pseudonocardiales</taxon>
        <taxon>Pseudonocardiaceae</taxon>
        <taxon>Actinomycetospora</taxon>
    </lineage>
</organism>
<evidence type="ECO:0000313" key="2">
    <source>
        <dbReference type="Proteomes" id="UP001199469"/>
    </source>
</evidence>
<keyword evidence="2" id="KW-1185">Reference proteome</keyword>
<comment type="caution">
    <text evidence="1">The sequence shown here is derived from an EMBL/GenBank/DDBJ whole genome shotgun (WGS) entry which is preliminary data.</text>
</comment>
<dbReference type="Proteomes" id="UP001199469">
    <property type="component" value="Unassembled WGS sequence"/>
</dbReference>
<proteinExistence type="predicted"/>